<dbReference type="InterPro" id="IPR006674">
    <property type="entry name" value="HD_domain"/>
</dbReference>
<evidence type="ECO:0000256" key="1">
    <source>
        <dbReference type="SAM" id="MobiDB-lite"/>
    </source>
</evidence>
<dbReference type="Proteomes" id="UP000238348">
    <property type="component" value="Chromosome"/>
</dbReference>
<dbReference type="NCBIfam" id="TIGR00277">
    <property type="entry name" value="HDIG"/>
    <property type="match status" value="1"/>
</dbReference>
<proteinExistence type="predicted"/>
<feature type="compositionally biased region" description="Low complexity" evidence="1">
    <location>
        <begin position="567"/>
        <end position="607"/>
    </location>
</feature>
<reference evidence="4 5" key="1">
    <citation type="submission" date="2015-09" db="EMBL/GenBank/DDBJ databases">
        <title>Sorangium comparison.</title>
        <authorList>
            <person name="Zaburannyi N."/>
            <person name="Bunk B."/>
            <person name="Overmann J."/>
            <person name="Mueller R."/>
        </authorList>
    </citation>
    <scope>NUCLEOTIDE SEQUENCE [LARGE SCALE GENOMIC DNA]</scope>
    <source>
        <strain evidence="4 5">So ce26</strain>
    </source>
</reference>
<dbReference type="EMBL" id="CP012673">
    <property type="protein sequence ID" value="AUX47439.1"/>
    <property type="molecule type" value="Genomic_DNA"/>
</dbReference>
<sequence>MLRTRIRAGPLAGFVLSLLFAALFAVINVGELFIPALTPEIGKPAPVTLRVPYGPRIVRDTHEGGFTLSYEHGRVIVPRGTVLSEHNEEHDAAMAYETVRRQRRPGLGARLASTYVIHLIVCLMLTVYLRRFGQNRVRLLRTQVGMFVLMAGSLVVAKLLMLFTALPEFWMPVAALPLWVAIAFDRRTAFLVEVGVAFIAASLLRFDVVLLSVLLVRGIAATMFFFKRKSSRQLLIAGSLAGVAGAVGFIALTVLFEGKFDLGADLRRWLGSNVLACIGGGLLVGLLGRSLREPAERAMGQVPRDKLLDLTDLEQPLLKKMAAEAPGSWEHARAMANLAEASAAAIGADALLTRVGAYYHDLGKTVQPKYFIENLAPGERSPHEDLEPEVSADAIMAHVVMGTKILREGNIPEPVVEFAYTHHGTQIVEYFWHKCVEQGNPKDLTQEHFRYPGMKPQTKETAILMLVDSIEAASRTIWPPEHKKFEEMIQRVMFSKLASGQLDQSGLTIEDLRIMTSRMASTLVNMYHGRIKYPWQRENERAGHTPAPPTATPHPARPATPTPVPPSGVAAQDGSAAAPASSRAAAPASSRAAAPASSPSPARGAPAEATAVNGEEQAAAEDGKPAEPAGAPKRAH</sequence>
<feature type="compositionally biased region" description="Pro residues" evidence="1">
    <location>
        <begin position="546"/>
        <end position="566"/>
    </location>
</feature>
<feature type="transmembrane region" description="Helical" evidence="2">
    <location>
        <begin position="190"/>
        <end position="214"/>
    </location>
</feature>
<dbReference type="PANTHER" id="PTHR36442">
    <property type="entry name" value="CYCLIC-DI-AMP PHOSPHODIESTERASE PGPH"/>
    <property type="match status" value="1"/>
</dbReference>
<dbReference type="InterPro" id="IPR052722">
    <property type="entry name" value="PgpH_phosphodiesterase"/>
</dbReference>
<protein>
    <submittedName>
        <fullName evidence="4">HDIG domain-containing protein</fullName>
    </submittedName>
</protein>
<keyword evidence="2" id="KW-0472">Membrane</keyword>
<evidence type="ECO:0000313" key="4">
    <source>
        <dbReference type="EMBL" id="AUX47439.1"/>
    </source>
</evidence>
<name>A0A2L0F7N6_SORCE</name>
<feature type="transmembrane region" description="Helical" evidence="2">
    <location>
        <begin position="112"/>
        <end position="132"/>
    </location>
</feature>
<dbReference type="SUPFAM" id="SSF109604">
    <property type="entry name" value="HD-domain/PDEase-like"/>
    <property type="match status" value="1"/>
</dbReference>
<dbReference type="OrthoDB" id="9806952at2"/>
<dbReference type="Gene3D" id="1.10.3210.10">
    <property type="entry name" value="Hypothetical protein af1432"/>
    <property type="match status" value="1"/>
</dbReference>
<organism evidence="4 5">
    <name type="scientific">Sorangium cellulosum</name>
    <name type="common">Polyangium cellulosum</name>
    <dbReference type="NCBI Taxonomy" id="56"/>
    <lineage>
        <taxon>Bacteria</taxon>
        <taxon>Pseudomonadati</taxon>
        <taxon>Myxococcota</taxon>
        <taxon>Polyangia</taxon>
        <taxon>Polyangiales</taxon>
        <taxon>Polyangiaceae</taxon>
        <taxon>Sorangium</taxon>
    </lineage>
</organism>
<keyword evidence="2" id="KW-1133">Transmembrane helix</keyword>
<evidence type="ECO:0000259" key="3">
    <source>
        <dbReference type="SMART" id="SM00471"/>
    </source>
</evidence>
<dbReference type="PANTHER" id="PTHR36442:SF1">
    <property type="entry name" value="CYCLIC-DI-AMP PHOSPHODIESTERASE PGPH"/>
    <property type="match status" value="1"/>
</dbReference>
<feature type="transmembrane region" description="Helical" evidence="2">
    <location>
        <begin position="268"/>
        <end position="287"/>
    </location>
</feature>
<dbReference type="InterPro" id="IPR003607">
    <property type="entry name" value="HD/PDEase_dom"/>
</dbReference>
<accession>A0A2L0F7N6</accession>
<keyword evidence="2" id="KW-0812">Transmembrane</keyword>
<evidence type="ECO:0000256" key="2">
    <source>
        <dbReference type="SAM" id="Phobius"/>
    </source>
</evidence>
<feature type="transmembrane region" description="Helical" evidence="2">
    <location>
        <begin position="234"/>
        <end position="256"/>
    </location>
</feature>
<dbReference type="CDD" id="cd00077">
    <property type="entry name" value="HDc"/>
    <property type="match status" value="1"/>
</dbReference>
<dbReference type="SMART" id="SM00471">
    <property type="entry name" value="HDc"/>
    <property type="match status" value="1"/>
</dbReference>
<dbReference type="Pfam" id="PF01966">
    <property type="entry name" value="HD"/>
    <property type="match status" value="1"/>
</dbReference>
<dbReference type="InterPro" id="IPR011621">
    <property type="entry name" value="Metal-dep_PHydrolase_7TM_intra"/>
</dbReference>
<dbReference type="RefSeq" id="WP_104985457.1">
    <property type="nucleotide sequence ID" value="NZ_CP012673.1"/>
</dbReference>
<feature type="region of interest" description="Disordered" evidence="1">
    <location>
        <begin position="539"/>
        <end position="636"/>
    </location>
</feature>
<feature type="domain" description="HD/PDEase" evidence="3">
    <location>
        <begin position="324"/>
        <end position="482"/>
    </location>
</feature>
<dbReference type="AlphaFoldDB" id="A0A2L0F7N6"/>
<evidence type="ECO:0000313" key="5">
    <source>
        <dbReference type="Proteomes" id="UP000238348"/>
    </source>
</evidence>
<dbReference type="InterPro" id="IPR006675">
    <property type="entry name" value="HDIG_dom"/>
</dbReference>
<dbReference type="Pfam" id="PF07698">
    <property type="entry name" value="7TM-7TMR_HD"/>
    <property type="match status" value="1"/>
</dbReference>
<feature type="transmembrane region" description="Helical" evidence="2">
    <location>
        <begin position="144"/>
        <end position="170"/>
    </location>
</feature>
<feature type="transmembrane region" description="Helical" evidence="2">
    <location>
        <begin position="12"/>
        <end position="34"/>
    </location>
</feature>
<gene>
    <name evidence="4" type="ORF">SOCE26_089600</name>
</gene>